<proteinExistence type="predicted"/>
<dbReference type="RefSeq" id="WP_165503922.1">
    <property type="nucleotide sequence ID" value="NZ_JAVLSH010000009.1"/>
</dbReference>
<comment type="caution">
    <text evidence="1">The sequence shown here is derived from an EMBL/GenBank/DDBJ whole genome shotgun (WGS) entry which is preliminary data.</text>
</comment>
<evidence type="ECO:0000313" key="2">
    <source>
        <dbReference type="Proteomes" id="UP001269402"/>
    </source>
</evidence>
<reference evidence="2" key="1">
    <citation type="submission" date="2023-07" db="EMBL/GenBank/DDBJ databases">
        <title>Genomic characterization of faba bean (Vicia faba) microsymbionts in Mexican soils.</title>
        <authorList>
            <person name="Rivera Orduna F.N."/>
            <person name="Guevara-Luna J."/>
            <person name="Yan J."/>
            <person name="Arroyo-Herrera I."/>
            <person name="Li Y."/>
            <person name="Vasquez-Murrieta M.S."/>
            <person name="Wang E.T."/>
        </authorList>
    </citation>
    <scope>NUCLEOTIDE SEQUENCE [LARGE SCALE GENOMIC DNA]</scope>
    <source>
        <strain evidence="2">CH6</strain>
    </source>
</reference>
<sequence length="88" mass="9532">MADTPTYLATSAIVSFWASPPLRRLSFGSSSFFTGSAFKTASELGNTTHDKVIAIIAQSILLQECRVPQFADICTKSEKQSIMVSITI</sequence>
<evidence type="ECO:0000313" key="1">
    <source>
        <dbReference type="EMBL" id="MDR9762128.1"/>
    </source>
</evidence>
<name>A0AAW8P545_9HYPH</name>
<protein>
    <submittedName>
        <fullName evidence="1">Uncharacterized protein</fullName>
    </submittedName>
</protein>
<dbReference type="Proteomes" id="UP001269402">
    <property type="component" value="Unassembled WGS sequence"/>
</dbReference>
<organism evidence="1 2">
    <name type="scientific">Rhizobium redzepovicii</name>
    <dbReference type="NCBI Taxonomy" id="2867518"/>
    <lineage>
        <taxon>Bacteria</taxon>
        <taxon>Pseudomonadati</taxon>
        <taxon>Pseudomonadota</taxon>
        <taxon>Alphaproteobacteria</taxon>
        <taxon>Hyphomicrobiales</taxon>
        <taxon>Rhizobiaceae</taxon>
        <taxon>Rhizobium/Agrobacterium group</taxon>
        <taxon>Rhizobium</taxon>
    </lineage>
</organism>
<dbReference type="EMBL" id="JAVLSH010000009">
    <property type="protein sequence ID" value="MDR9762128.1"/>
    <property type="molecule type" value="Genomic_DNA"/>
</dbReference>
<keyword evidence="2" id="KW-1185">Reference proteome</keyword>
<accession>A0AAW8P545</accession>
<gene>
    <name evidence="1" type="ORF">RJJ37_21210</name>
</gene>
<dbReference type="AlphaFoldDB" id="A0AAW8P545"/>